<dbReference type="GeneID" id="39988873"/>
<dbReference type="PANTHER" id="PTHR23503:SF8">
    <property type="entry name" value="FACILITATED GLUCOSE TRANSPORTER PROTEIN 1"/>
    <property type="match status" value="1"/>
</dbReference>
<keyword evidence="6 8" id="KW-1133">Transmembrane helix</keyword>
<evidence type="ECO:0000256" key="6">
    <source>
        <dbReference type="ARBA" id="ARBA00022989"/>
    </source>
</evidence>
<feature type="transmembrane region" description="Helical" evidence="8">
    <location>
        <begin position="32"/>
        <end position="52"/>
    </location>
</feature>
<accession>A0A1X0NM73</accession>
<keyword evidence="5 8" id="KW-0812">Transmembrane</keyword>
<reference evidence="9 10" key="1">
    <citation type="submission" date="2017-03" db="EMBL/GenBank/DDBJ databases">
        <title>An alternative strategy for trypanosome survival in the mammalian bloodstream revealed through genome and transcriptome analysis of the ubiquitous bovine parasite Trypanosoma (Megatrypanum) theileri.</title>
        <authorList>
            <person name="Kelly S."/>
            <person name="Ivens A."/>
            <person name="Mott A."/>
            <person name="O'Neill E."/>
            <person name="Emms D."/>
            <person name="Macleod O."/>
            <person name="Voorheis P."/>
            <person name="Matthews J."/>
            <person name="Matthews K."/>
            <person name="Carrington M."/>
        </authorList>
    </citation>
    <scope>NUCLEOTIDE SEQUENCE [LARGE SCALE GENOMIC DNA]</scope>
    <source>
        <strain evidence="9">Edinburgh</strain>
    </source>
</reference>
<dbReference type="GO" id="GO:0015149">
    <property type="term" value="F:hexose transmembrane transporter activity"/>
    <property type="evidence" value="ECO:0007669"/>
    <property type="project" value="TreeGrafter"/>
</dbReference>
<sequence length="187" mass="19451">VSFLVVGIVGVVSSVLCHASAAADQFWVLCVGRLLMGVVLGLVCVACPMYVDQNAHPKHSKVDGVLFQVFTTFGIMLAALIGLALGQSINYSTDIKMVGRMQGFCAFSTTLSVLMIALGVSLGESKTKFAGGKDDAGDSGALDPNEYSYMQMIGPMLIGVAVAGTLQLTGINAVMNYAPTIMSSLGM</sequence>
<evidence type="ECO:0000256" key="3">
    <source>
        <dbReference type="ARBA" id="ARBA00022448"/>
    </source>
</evidence>
<evidence type="ECO:0000256" key="8">
    <source>
        <dbReference type="SAM" id="Phobius"/>
    </source>
</evidence>
<dbReference type="InterPro" id="IPR036259">
    <property type="entry name" value="MFS_trans_sf"/>
</dbReference>
<dbReference type="EMBL" id="NBCO01000034">
    <property type="protein sequence ID" value="ORC85583.1"/>
    <property type="molecule type" value="Genomic_DNA"/>
</dbReference>
<dbReference type="SUPFAM" id="SSF103473">
    <property type="entry name" value="MFS general substrate transporter"/>
    <property type="match status" value="1"/>
</dbReference>
<keyword evidence="7 8" id="KW-0472">Membrane</keyword>
<dbReference type="AlphaFoldDB" id="A0A1X0NM73"/>
<dbReference type="GO" id="GO:0016020">
    <property type="term" value="C:membrane"/>
    <property type="evidence" value="ECO:0007669"/>
    <property type="project" value="UniProtKB-SubCell"/>
</dbReference>
<proteinExistence type="inferred from homology"/>
<evidence type="ECO:0000256" key="1">
    <source>
        <dbReference type="ARBA" id="ARBA00004141"/>
    </source>
</evidence>
<keyword evidence="3" id="KW-0813">Transport</keyword>
<dbReference type="InterPro" id="IPR045263">
    <property type="entry name" value="GLUT"/>
</dbReference>
<dbReference type="Pfam" id="PF00083">
    <property type="entry name" value="Sugar_tr"/>
    <property type="match status" value="2"/>
</dbReference>
<feature type="transmembrane region" description="Helical" evidence="8">
    <location>
        <begin position="101"/>
        <end position="123"/>
    </location>
</feature>
<feature type="transmembrane region" description="Helical" evidence="8">
    <location>
        <begin position="156"/>
        <end position="178"/>
    </location>
</feature>
<comment type="similarity">
    <text evidence="2">Belongs to the major facilitator superfamily. Sugar transporter (TC 2.A.1.1) family.</text>
</comment>
<feature type="non-terminal residue" evidence="9">
    <location>
        <position position="1"/>
    </location>
</feature>
<protein>
    <submittedName>
        <fullName evidence="9">Putative hexose transporter</fullName>
    </submittedName>
</protein>
<gene>
    <name evidence="9" type="ORF">TM35_000341950</name>
</gene>
<dbReference type="PRINTS" id="PR00171">
    <property type="entry name" value="SUGRTRNSPORT"/>
</dbReference>
<evidence type="ECO:0000256" key="5">
    <source>
        <dbReference type="ARBA" id="ARBA00022692"/>
    </source>
</evidence>
<dbReference type="RefSeq" id="XP_028879649.1">
    <property type="nucleotide sequence ID" value="XM_029029093.1"/>
</dbReference>
<dbReference type="InterPro" id="IPR005828">
    <property type="entry name" value="MFS_sugar_transport-like"/>
</dbReference>
<name>A0A1X0NM73_9TRYP</name>
<keyword evidence="4" id="KW-0762">Sugar transport</keyword>
<evidence type="ECO:0000256" key="2">
    <source>
        <dbReference type="ARBA" id="ARBA00010992"/>
    </source>
</evidence>
<comment type="subcellular location">
    <subcellularLocation>
        <location evidence="1">Membrane</location>
        <topology evidence="1">Multi-pass membrane protein</topology>
    </subcellularLocation>
</comment>
<keyword evidence="10" id="KW-1185">Reference proteome</keyword>
<dbReference type="VEuPathDB" id="TriTrypDB:TM35_000341950"/>
<organism evidence="9 10">
    <name type="scientific">Trypanosoma theileri</name>
    <dbReference type="NCBI Taxonomy" id="67003"/>
    <lineage>
        <taxon>Eukaryota</taxon>
        <taxon>Discoba</taxon>
        <taxon>Euglenozoa</taxon>
        <taxon>Kinetoplastea</taxon>
        <taxon>Metakinetoplastina</taxon>
        <taxon>Trypanosomatida</taxon>
        <taxon>Trypanosomatidae</taxon>
        <taxon>Trypanosoma</taxon>
    </lineage>
</organism>
<feature type="transmembrane region" description="Helical" evidence="8">
    <location>
        <begin position="64"/>
        <end position="89"/>
    </location>
</feature>
<dbReference type="Gene3D" id="1.20.1250.20">
    <property type="entry name" value="MFS general substrate transporter like domains"/>
    <property type="match status" value="2"/>
</dbReference>
<evidence type="ECO:0000313" key="9">
    <source>
        <dbReference type="EMBL" id="ORC85583.1"/>
    </source>
</evidence>
<dbReference type="InterPro" id="IPR003663">
    <property type="entry name" value="Sugar/inositol_transpt"/>
</dbReference>
<comment type="caution">
    <text evidence="9">The sequence shown here is derived from an EMBL/GenBank/DDBJ whole genome shotgun (WGS) entry which is preliminary data.</text>
</comment>
<evidence type="ECO:0000313" key="10">
    <source>
        <dbReference type="Proteomes" id="UP000192257"/>
    </source>
</evidence>
<evidence type="ECO:0000256" key="7">
    <source>
        <dbReference type="ARBA" id="ARBA00023136"/>
    </source>
</evidence>
<dbReference type="Proteomes" id="UP000192257">
    <property type="component" value="Unassembled WGS sequence"/>
</dbReference>
<feature type="non-terminal residue" evidence="9">
    <location>
        <position position="187"/>
    </location>
</feature>
<dbReference type="OrthoDB" id="4142200at2759"/>
<dbReference type="STRING" id="67003.A0A1X0NM73"/>
<dbReference type="PANTHER" id="PTHR23503">
    <property type="entry name" value="SOLUTE CARRIER FAMILY 2"/>
    <property type="match status" value="1"/>
</dbReference>
<evidence type="ECO:0000256" key="4">
    <source>
        <dbReference type="ARBA" id="ARBA00022597"/>
    </source>
</evidence>